<gene>
    <name evidence="1" type="ORF">OESDEN_05845</name>
</gene>
<dbReference type="Gene3D" id="1.10.510.10">
    <property type="entry name" value="Transferase(Phosphotransferase) domain 1"/>
    <property type="match status" value="1"/>
</dbReference>
<dbReference type="InterPro" id="IPR011009">
    <property type="entry name" value="Kinase-like_dom_sf"/>
</dbReference>
<keyword evidence="2" id="KW-1185">Reference proteome</keyword>
<name>A0A0B1TFR5_OESDE</name>
<proteinExistence type="predicted"/>
<accession>A0A0B1TFR5</accession>
<evidence type="ECO:0008006" key="3">
    <source>
        <dbReference type="Google" id="ProtNLM"/>
    </source>
</evidence>
<dbReference type="SUPFAM" id="SSF56112">
    <property type="entry name" value="Protein kinase-like (PK-like)"/>
    <property type="match status" value="1"/>
</dbReference>
<sequence>MNFRFPQAPPTPMETIVNPIGKDGMKLMMDMMMWNPEKRPTASHEEWPEGYQLATAMNFRFPQAPPTPMETIVNTIGKDGMKLMMDMMMWNPEKRPTASHSLKYKYFQVNEKLGAPIMSQPATGTVRKTSAGSTQSDTKAICGKQKSLKYKYFQVNEKLGAPIMSQPATGTVRKASAGSTQSDTKAICGKQKVLAAKEYPGSENVSPHGKPIDRHVNRNIPLNKSNLFEKLDESFSKLEKVDATKNKPPEKKPAKEIYLSKSRFIPGAVPKEGGGNNSLAVGGAPSAKTRSAVQARFEYAYGYVPNFGARTLNNVANKQQNSGRIDWTAKYVRN</sequence>
<evidence type="ECO:0000313" key="1">
    <source>
        <dbReference type="EMBL" id="KHJ94230.1"/>
    </source>
</evidence>
<dbReference type="EMBL" id="KN550412">
    <property type="protein sequence ID" value="KHJ94230.1"/>
    <property type="molecule type" value="Genomic_DNA"/>
</dbReference>
<organism evidence="1 2">
    <name type="scientific">Oesophagostomum dentatum</name>
    <name type="common">Nodular worm</name>
    <dbReference type="NCBI Taxonomy" id="61180"/>
    <lineage>
        <taxon>Eukaryota</taxon>
        <taxon>Metazoa</taxon>
        <taxon>Ecdysozoa</taxon>
        <taxon>Nematoda</taxon>
        <taxon>Chromadorea</taxon>
        <taxon>Rhabditida</taxon>
        <taxon>Rhabditina</taxon>
        <taxon>Rhabditomorpha</taxon>
        <taxon>Strongyloidea</taxon>
        <taxon>Strongylidae</taxon>
        <taxon>Oesophagostomum</taxon>
    </lineage>
</organism>
<dbReference type="Proteomes" id="UP000053660">
    <property type="component" value="Unassembled WGS sequence"/>
</dbReference>
<reference evidence="1 2" key="1">
    <citation type="submission" date="2014-03" db="EMBL/GenBank/DDBJ databases">
        <title>Draft genome of the hookworm Oesophagostomum dentatum.</title>
        <authorList>
            <person name="Mitreva M."/>
        </authorList>
    </citation>
    <scope>NUCLEOTIDE SEQUENCE [LARGE SCALE GENOMIC DNA]</scope>
    <source>
        <strain evidence="1 2">OD-Hann</strain>
    </source>
</reference>
<dbReference type="AlphaFoldDB" id="A0A0B1TFR5"/>
<protein>
    <recommendedName>
        <fullName evidence="3">Protein kinase domain-containing protein</fullName>
    </recommendedName>
</protein>
<dbReference type="OrthoDB" id="2158884at2759"/>
<evidence type="ECO:0000313" key="2">
    <source>
        <dbReference type="Proteomes" id="UP000053660"/>
    </source>
</evidence>